<accession>A0A2A2F1V8</accession>
<feature type="compositionally biased region" description="Basic and acidic residues" evidence="1">
    <location>
        <begin position="152"/>
        <end position="167"/>
    </location>
</feature>
<feature type="transmembrane region" description="Helical" evidence="2">
    <location>
        <begin position="75"/>
        <end position="102"/>
    </location>
</feature>
<dbReference type="Proteomes" id="UP000218896">
    <property type="component" value="Unassembled WGS sequence"/>
</dbReference>
<dbReference type="GO" id="GO:0016020">
    <property type="term" value="C:membrane"/>
    <property type="evidence" value="ECO:0007669"/>
    <property type="project" value="InterPro"/>
</dbReference>
<keyword evidence="4" id="KW-1185">Reference proteome</keyword>
<name>A0A2A2F1V8_9GAMM</name>
<dbReference type="AlphaFoldDB" id="A0A2A2F1V8"/>
<keyword evidence="2" id="KW-0472">Membrane</keyword>
<evidence type="ECO:0000313" key="4">
    <source>
        <dbReference type="Proteomes" id="UP000218896"/>
    </source>
</evidence>
<evidence type="ECO:0000313" key="3">
    <source>
        <dbReference type="EMBL" id="PAU78637.1"/>
    </source>
</evidence>
<sequence length="167" mass="18349">MPVFLIAFIIVPIIEMVVLIEVGGMIGALPTVGLVLLTAVIGAAMLRQQGAATLLRANQRMASGELPAREMAEGLLLAIGGALLLTPGFITDAVGFACLIPFTRRWLSHYVMNRMVFNGGASMGGHYEYHAYRERGPRRDADGNIIIEGEYEQQRRDEDDPDRLDRH</sequence>
<dbReference type="EMBL" id="NSKD01000007">
    <property type="protein sequence ID" value="PAU78637.1"/>
    <property type="molecule type" value="Genomic_DNA"/>
</dbReference>
<dbReference type="Pfam" id="PF04186">
    <property type="entry name" value="FxsA"/>
    <property type="match status" value="1"/>
</dbReference>
<dbReference type="PANTHER" id="PTHR35335">
    <property type="entry name" value="UPF0716 PROTEIN FXSA"/>
    <property type="match status" value="1"/>
</dbReference>
<feature type="transmembrane region" description="Helical" evidence="2">
    <location>
        <begin position="26"/>
        <end position="46"/>
    </location>
</feature>
<keyword evidence="2" id="KW-0812">Transmembrane</keyword>
<protein>
    <submittedName>
        <fullName evidence="3">Exlusion protein FxsA</fullName>
    </submittedName>
</protein>
<dbReference type="PANTHER" id="PTHR35335:SF1">
    <property type="entry name" value="UPF0716 PROTEIN FXSA"/>
    <property type="match status" value="1"/>
</dbReference>
<proteinExistence type="predicted"/>
<reference evidence="3 4" key="1">
    <citation type="submission" date="2017-08" db="EMBL/GenBank/DDBJ databases">
        <title>Halovibrio sewagensis sp. nov., isolated from wastewater of high salinity.</title>
        <authorList>
            <person name="Dong X."/>
            <person name="Zhang G."/>
        </authorList>
    </citation>
    <scope>NUCLEOTIDE SEQUENCE [LARGE SCALE GENOMIC DNA]</scope>
    <source>
        <strain evidence="3 4">YL5-2</strain>
    </source>
</reference>
<evidence type="ECO:0000256" key="1">
    <source>
        <dbReference type="SAM" id="MobiDB-lite"/>
    </source>
</evidence>
<organism evidence="3 4">
    <name type="scientific">Halovibrio salipaludis</name>
    <dbReference type="NCBI Taxonomy" id="2032626"/>
    <lineage>
        <taxon>Bacteria</taxon>
        <taxon>Pseudomonadati</taxon>
        <taxon>Pseudomonadota</taxon>
        <taxon>Gammaproteobacteria</taxon>
        <taxon>Oceanospirillales</taxon>
        <taxon>Halomonadaceae</taxon>
        <taxon>Halovibrio</taxon>
    </lineage>
</organism>
<dbReference type="OrthoDB" id="9792788at2"/>
<keyword evidence="2" id="KW-1133">Transmembrane helix</keyword>
<evidence type="ECO:0000256" key="2">
    <source>
        <dbReference type="SAM" id="Phobius"/>
    </source>
</evidence>
<feature type="region of interest" description="Disordered" evidence="1">
    <location>
        <begin position="148"/>
        <end position="167"/>
    </location>
</feature>
<dbReference type="InterPro" id="IPR007313">
    <property type="entry name" value="FxsA"/>
</dbReference>
<gene>
    <name evidence="3" type="ORF">CK501_13180</name>
</gene>
<dbReference type="NCBIfam" id="NF008528">
    <property type="entry name" value="PRK11463.1-2"/>
    <property type="match status" value="1"/>
</dbReference>
<dbReference type="RefSeq" id="WP_095618211.1">
    <property type="nucleotide sequence ID" value="NZ_NSKD01000007.1"/>
</dbReference>
<comment type="caution">
    <text evidence="3">The sequence shown here is derived from an EMBL/GenBank/DDBJ whole genome shotgun (WGS) entry which is preliminary data.</text>
</comment>